<dbReference type="EMBL" id="LPUR01000001">
    <property type="protein sequence ID" value="KXH85634.1"/>
    <property type="molecule type" value="Genomic_DNA"/>
</dbReference>
<dbReference type="Gene3D" id="3.40.50.1820">
    <property type="entry name" value="alpha/beta hydrolase"/>
    <property type="match status" value="1"/>
</dbReference>
<dbReference type="SUPFAM" id="SSF53474">
    <property type="entry name" value="alpha/beta-Hydrolases"/>
    <property type="match status" value="1"/>
</dbReference>
<reference evidence="2 3" key="2">
    <citation type="journal article" date="2016" name="Genome Announc.">
        <title>Draft Genome Sequence of a Biocontrol Rhizobacterium, Chryseobacterium kwangjuense Strain KJ1R5, Isolated from Pepper (Capsicum annuum).</title>
        <authorList>
            <person name="Jeong J.J."/>
            <person name="Park H."/>
            <person name="Park B.H."/>
            <person name="Mannaa M."/>
            <person name="Sang M.K."/>
            <person name="Choi I.G."/>
            <person name="Kim K.D."/>
        </authorList>
    </citation>
    <scope>NUCLEOTIDE SEQUENCE [LARGE SCALE GENOMIC DNA]</scope>
    <source>
        <strain evidence="2 3">KJ1R5</strain>
    </source>
</reference>
<protein>
    <submittedName>
        <fullName evidence="2">Glyoxalase</fullName>
    </submittedName>
</protein>
<dbReference type="Pfam" id="PF00561">
    <property type="entry name" value="Abhydrolase_1"/>
    <property type="match status" value="1"/>
</dbReference>
<dbReference type="Proteomes" id="UP000070513">
    <property type="component" value="Unassembled WGS sequence"/>
</dbReference>
<gene>
    <name evidence="2" type="ORF">AU378_07775</name>
</gene>
<proteinExistence type="predicted"/>
<accession>A0A135WL44</accession>
<dbReference type="InterPro" id="IPR050266">
    <property type="entry name" value="AB_hydrolase_sf"/>
</dbReference>
<dbReference type="AlphaFoldDB" id="A0A135WL44"/>
<dbReference type="InterPro" id="IPR029058">
    <property type="entry name" value="AB_hydrolase_fold"/>
</dbReference>
<evidence type="ECO:0000313" key="2">
    <source>
        <dbReference type="EMBL" id="KXH85634.1"/>
    </source>
</evidence>
<dbReference type="OrthoDB" id="9791779at2"/>
<reference evidence="3" key="1">
    <citation type="submission" date="2015-12" db="EMBL/GenBank/DDBJ databases">
        <title>Genome sequence of a biocontrol rhizobacterium Chryseobacterium kwangjuense strain KJ1R5 isolated from pepper (Capsicum annuum L.).</title>
        <authorList>
            <person name="Jeong J.-J."/>
            <person name="Park H."/>
            <person name="Mannaa M."/>
            <person name="Sang M.K."/>
            <person name="Choi I.-G."/>
            <person name="Kim K.D."/>
        </authorList>
    </citation>
    <scope>NUCLEOTIDE SEQUENCE [LARGE SCALE GENOMIC DNA]</scope>
    <source>
        <strain evidence="3">KJ1R5</strain>
    </source>
</reference>
<organism evidence="2 3">
    <name type="scientific">Chryseobacterium kwangjuense</name>
    <dbReference type="NCBI Taxonomy" id="267125"/>
    <lineage>
        <taxon>Bacteria</taxon>
        <taxon>Pseudomonadati</taxon>
        <taxon>Bacteroidota</taxon>
        <taxon>Flavobacteriia</taxon>
        <taxon>Flavobacteriales</taxon>
        <taxon>Weeksellaceae</taxon>
        <taxon>Chryseobacterium group</taxon>
        <taxon>Chryseobacterium</taxon>
    </lineage>
</organism>
<name>A0A135WL44_9FLAO</name>
<evidence type="ECO:0000259" key="1">
    <source>
        <dbReference type="Pfam" id="PF00561"/>
    </source>
</evidence>
<sequence length="229" mass="26105">MKNLLLLHGALGHSDIFKPYEAELSKYFKIHTFLFSGHGDVKLPENGISIEKYTEELRNYLDQENLNDVHIFGHSMGGYAALCCALQNTERIHSIITLGTKFNWTKEQALKESKMLDPEIIISKVPKYAEQLQNQHGSKWEKLLPAIAEMMISLGKKPFLNESSFQKIDIPVQIMTGDQDNMVSIEESASAFRSIPNAKLAILPDTKHPMEKVRPDLLFNLMKDFWNLS</sequence>
<dbReference type="RefSeq" id="WP_062649660.1">
    <property type="nucleotide sequence ID" value="NZ_LPUR01000001.1"/>
</dbReference>
<dbReference type="InterPro" id="IPR000073">
    <property type="entry name" value="AB_hydrolase_1"/>
</dbReference>
<evidence type="ECO:0000313" key="3">
    <source>
        <dbReference type="Proteomes" id="UP000070513"/>
    </source>
</evidence>
<comment type="caution">
    <text evidence="2">The sequence shown here is derived from an EMBL/GenBank/DDBJ whole genome shotgun (WGS) entry which is preliminary data.</text>
</comment>
<feature type="domain" description="AB hydrolase-1" evidence="1">
    <location>
        <begin position="4"/>
        <end position="104"/>
    </location>
</feature>
<dbReference type="PANTHER" id="PTHR43798">
    <property type="entry name" value="MONOACYLGLYCEROL LIPASE"/>
    <property type="match status" value="1"/>
</dbReference>